<gene>
    <name evidence="3" type="primary">Aste57867_12130</name>
    <name evidence="2" type="ORF">As57867_012085</name>
    <name evidence="3" type="ORF">ASTE57867_12130</name>
</gene>
<feature type="compositionally biased region" description="Polar residues" evidence="1">
    <location>
        <begin position="1266"/>
        <end position="1282"/>
    </location>
</feature>
<feature type="compositionally biased region" description="Basic residues" evidence="1">
    <location>
        <begin position="837"/>
        <end position="847"/>
    </location>
</feature>
<feature type="compositionally biased region" description="Basic and acidic residues" evidence="1">
    <location>
        <begin position="155"/>
        <end position="169"/>
    </location>
</feature>
<feature type="compositionally biased region" description="Polar residues" evidence="1">
    <location>
        <begin position="913"/>
        <end position="922"/>
    </location>
</feature>
<sequence>MEATNEERSAAAAGSSGATANPDLLHRRMDALERHMESLPERICLAMAKQSAPRDTAVDETLFFIRRRLETLETQVDRLSFGVSRVFDGRLPTPPQVPSIAAPPTEAAHELALAMRTLTTAIMHTSGGLPRELGQVAPSPAAPSKPSSISADTTPLERPHPAKRPRTDVGPRSPRGPSDAFAPANPFTSLLSTHMETAATALTPAATTIVGNTSTDVAATPVGLVAPVAATPLVPRPPATVSAAPSLPSSVPCVVAQLPVTQVVVETIEQPNVPLPIMQDVLATDSSIPGAVDVGGTVLPPPTVAISLDNVVVPVEGSASVQTVATPVEVAGLPHRTSDADLMPPPVVEAQNDVSEPMEAAPVPAAPDARVHIVPSTTTLHDNTEDDLAMEPSPSPPPPEPETAAASTALPLRAITMPPHLQDAATVDYTPMADEPQMDVSVKGKPGRKPGRKSTHSSFGDDNGYTHGSYGDHLFKPAGPVKGKRLQSQLAINMAPPGVYKDIHATTVVLPVHVEPIEPPAPKKRGPKKGWKQARLAAQQSATSGADTDASTSKGPGRGRKKKSALDEDYEFGSPRDEPSQPRKKIGRPRKAVVDDDFDYTAASPDETAPAKKKAGRPKGWTRVAHIARLAAAAAQGEMTKEGEGTPKRRGRKPKQSYMEPQTSPLKRLSQQHADPDETADEGDDEAEAVTPAPTTPASAPQQQHLSPQVVAATQDVPADDRRDEPPPLPEEPVATTTESPHMTARGGEPTIMGSPDMFEDILGPASVPMGDIPSPLVEAVKLIKPIEPMETIAQERSPIDSDEGRTPQASAVVVVVPAAAAPVVDKSPPVLAHEKPPKKKRGRPKGYKQSENAKKTPESTEDTMVRAKRPYKKKQKVDEPNHLLRPRSPAVGKPLSVIDMTSDTSEAEWRPTTPNYFNNAARTMGEMSDEDELLDKPASKKPTTETTTASSPPPKGPETPRTTAGDALVTLASSARVAPSADDVTATTAPFAAPTPDGAPVSADSSSSAAPPPSVATGFPITLAAAATTATPGVHPLVPSPAKKRVPTTVADTLMDASVTPLPPPSPASAVGTASGTLVVLPSEKPTPETAPVTVVDPAPPSIAATVTPAVTENGEATVATATTPGPKSLLSLASRLNHVQAHNINPSPAKPQRPPAPPLAESSAAPANNSTTDTINPSAPTKPKKTRWEPVAATTDSNQSSPRDTPVATALPLVVVENGSPTPKTAVTAIVGPIIATAPTAEAAAADAAVAALPILSELSSKYAQQPSTAATPNHEATSKPTTQPTADATTTTTTTNRPVDPKPVPNYLKSTAASTSRAFNPRPVALSMKKAAAAAAAISPEDAPPNATSDKATRPSIETSNLTRRPRANSSGVVASTESAIVPAASRGNKSAPTTPRTSGGGSTTPKSPLPSSSIDSTGGFQWKDGQFHRAPENWRCPASTCKTMWCYWFRGDVVNQIGPFRFLKANDVSDTNSRNLLARGRAVMEQLIKIATSELQAQSLEHISDMPSSEFMAIFDRSFDIMLGKMPDGNLTRDGFEKIRSEQVVYYMYGSVYEIMMKEKKKKKVMGVGS</sequence>
<feature type="compositionally biased region" description="Basic residues" evidence="1">
    <location>
        <begin position="867"/>
        <end position="876"/>
    </location>
</feature>
<evidence type="ECO:0000313" key="4">
    <source>
        <dbReference type="Proteomes" id="UP000332933"/>
    </source>
</evidence>
<dbReference type="SMART" id="SM00384">
    <property type="entry name" value="AT_hook"/>
    <property type="match status" value="3"/>
</dbReference>
<feature type="compositionally biased region" description="Basic residues" evidence="1">
    <location>
        <begin position="582"/>
        <end position="591"/>
    </location>
</feature>
<feature type="region of interest" description="Disordered" evidence="1">
    <location>
        <begin position="1144"/>
        <end position="1207"/>
    </location>
</feature>
<feature type="compositionally biased region" description="Basic residues" evidence="1">
    <location>
        <begin position="522"/>
        <end position="532"/>
    </location>
</feature>
<feature type="region of interest" description="Disordered" evidence="1">
    <location>
        <begin position="380"/>
        <end position="405"/>
    </location>
</feature>
<feature type="region of interest" description="Disordered" evidence="1">
    <location>
        <begin position="1340"/>
        <end position="1428"/>
    </location>
</feature>
<feature type="compositionally biased region" description="Polar residues" evidence="1">
    <location>
        <begin position="1349"/>
        <end position="1382"/>
    </location>
</feature>
<organism evidence="3 4">
    <name type="scientific">Aphanomyces stellatus</name>
    <dbReference type="NCBI Taxonomy" id="120398"/>
    <lineage>
        <taxon>Eukaryota</taxon>
        <taxon>Sar</taxon>
        <taxon>Stramenopiles</taxon>
        <taxon>Oomycota</taxon>
        <taxon>Saprolegniomycetes</taxon>
        <taxon>Saprolegniales</taxon>
        <taxon>Verrucalvaceae</taxon>
        <taxon>Aphanomyces</taxon>
    </lineage>
</organism>
<feature type="region of interest" description="Disordered" evidence="1">
    <location>
        <begin position="1266"/>
        <end position="1318"/>
    </location>
</feature>
<feature type="compositionally biased region" description="Low complexity" evidence="1">
    <location>
        <begin position="1394"/>
        <end position="1417"/>
    </location>
</feature>
<evidence type="ECO:0000256" key="1">
    <source>
        <dbReference type="SAM" id="MobiDB-lite"/>
    </source>
</evidence>
<feature type="region of interest" description="Disordered" evidence="1">
    <location>
        <begin position="517"/>
        <end position="767"/>
    </location>
</feature>
<proteinExistence type="predicted"/>
<feature type="compositionally biased region" description="Low complexity" evidence="1">
    <location>
        <begin position="625"/>
        <end position="635"/>
    </location>
</feature>
<feature type="compositionally biased region" description="Polar residues" evidence="1">
    <location>
        <begin position="538"/>
        <end position="553"/>
    </location>
</feature>
<dbReference type="InterPro" id="IPR017956">
    <property type="entry name" value="AT_hook_DNA-bd_motif"/>
</dbReference>
<feature type="compositionally biased region" description="Polar residues" evidence="1">
    <location>
        <begin position="659"/>
        <end position="673"/>
    </location>
</feature>
<accession>A0A485KUS6</accession>
<feature type="compositionally biased region" description="Low complexity" evidence="1">
    <location>
        <begin position="137"/>
        <end position="151"/>
    </location>
</feature>
<feature type="compositionally biased region" description="Acidic residues" evidence="1">
    <location>
        <begin position="677"/>
        <end position="688"/>
    </location>
</feature>
<feature type="region of interest" description="Disordered" evidence="1">
    <location>
        <begin position="435"/>
        <end position="465"/>
    </location>
</feature>
<keyword evidence="4" id="KW-1185">Reference proteome</keyword>
<feature type="region of interest" description="Disordered" evidence="1">
    <location>
        <begin position="1"/>
        <end position="23"/>
    </location>
</feature>
<reference evidence="3 4" key="1">
    <citation type="submission" date="2019-03" db="EMBL/GenBank/DDBJ databases">
        <authorList>
            <person name="Gaulin E."/>
            <person name="Dumas B."/>
        </authorList>
    </citation>
    <scope>NUCLEOTIDE SEQUENCE [LARGE SCALE GENOMIC DNA]</scope>
    <source>
        <strain evidence="3">CBS 568.67</strain>
    </source>
</reference>
<feature type="region of interest" description="Disordered" evidence="1">
    <location>
        <begin position="128"/>
        <end position="186"/>
    </location>
</feature>
<name>A0A485KUS6_9STRA</name>
<dbReference type="EMBL" id="VJMH01005341">
    <property type="protein sequence ID" value="KAF0697136.1"/>
    <property type="molecule type" value="Genomic_DNA"/>
</dbReference>
<feature type="compositionally biased region" description="Polar residues" evidence="1">
    <location>
        <begin position="1170"/>
        <end position="1181"/>
    </location>
</feature>
<feature type="region of interest" description="Disordered" evidence="1">
    <location>
        <begin position="821"/>
        <end position="1018"/>
    </location>
</feature>
<evidence type="ECO:0000313" key="3">
    <source>
        <dbReference type="EMBL" id="VFT88984.1"/>
    </source>
</evidence>
<evidence type="ECO:0000313" key="2">
    <source>
        <dbReference type="EMBL" id="KAF0697136.1"/>
    </source>
</evidence>
<dbReference type="EMBL" id="CAADRA010005362">
    <property type="protein sequence ID" value="VFT88984.1"/>
    <property type="molecule type" value="Genomic_DNA"/>
</dbReference>
<feature type="compositionally biased region" description="Low complexity" evidence="1">
    <location>
        <begin position="1283"/>
        <end position="1298"/>
    </location>
</feature>
<dbReference type="GO" id="GO:0003677">
    <property type="term" value="F:DNA binding"/>
    <property type="evidence" value="ECO:0007669"/>
    <property type="project" value="InterPro"/>
</dbReference>
<feature type="compositionally biased region" description="Low complexity" evidence="1">
    <location>
        <begin position="689"/>
        <end position="704"/>
    </location>
</feature>
<dbReference type="Proteomes" id="UP000332933">
    <property type="component" value="Unassembled WGS sequence"/>
</dbReference>
<feature type="compositionally biased region" description="Low complexity" evidence="1">
    <location>
        <begin position="821"/>
        <end position="831"/>
    </location>
</feature>
<feature type="compositionally biased region" description="Basic residues" evidence="1">
    <location>
        <begin position="445"/>
        <end position="455"/>
    </location>
</feature>
<protein>
    <submittedName>
        <fullName evidence="3">Aste57867_12130 protein</fullName>
    </submittedName>
</protein>
<feature type="compositionally biased region" description="Pro residues" evidence="1">
    <location>
        <begin position="1150"/>
        <end position="1160"/>
    </location>
</feature>
<feature type="compositionally biased region" description="Low complexity" evidence="1">
    <location>
        <begin position="941"/>
        <end position="951"/>
    </location>
</feature>
<reference evidence="2" key="2">
    <citation type="submission" date="2019-06" db="EMBL/GenBank/DDBJ databases">
        <title>Genomics analysis of Aphanomyces spp. identifies a new class of oomycete effector associated with host adaptation.</title>
        <authorList>
            <person name="Gaulin E."/>
        </authorList>
    </citation>
    <scope>NUCLEOTIDE SEQUENCE</scope>
    <source>
        <strain evidence="2">CBS 578.67</strain>
    </source>
</reference>
<feature type="compositionally biased region" description="Polar residues" evidence="1">
    <location>
        <begin position="1196"/>
        <end position="1205"/>
    </location>
</feature>
<feature type="compositionally biased region" description="Low complexity" evidence="1">
    <location>
        <begin position="982"/>
        <end position="1010"/>
    </location>
</feature>
<feature type="compositionally biased region" description="Low complexity" evidence="1">
    <location>
        <begin position="10"/>
        <end position="20"/>
    </location>
</feature>